<dbReference type="InterPro" id="IPR002036">
    <property type="entry name" value="YbeY"/>
</dbReference>
<evidence type="ECO:0000313" key="20">
    <source>
        <dbReference type="Proteomes" id="UP000886891"/>
    </source>
</evidence>
<dbReference type="GO" id="GO:0006364">
    <property type="term" value="P:rRNA processing"/>
    <property type="evidence" value="ECO:0007669"/>
    <property type="project" value="UniProtKB-UniRule"/>
</dbReference>
<dbReference type="InterPro" id="IPR009019">
    <property type="entry name" value="KH_sf_prok-type"/>
</dbReference>
<dbReference type="AlphaFoldDB" id="A0A9D1NDQ1"/>
<keyword evidence="4 14" id="KW-0698">rRNA processing</keyword>
<dbReference type="SUPFAM" id="SSF52540">
    <property type="entry name" value="P-loop containing nucleoside triphosphate hydrolases"/>
    <property type="match status" value="1"/>
</dbReference>
<keyword evidence="9 14" id="KW-0378">Hydrolase</keyword>
<feature type="region of interest" description="G2" evidence="16">
    <location>
        <begin position="203"/>
        <end position="207"/>
    </location>
</feature>
<dbReference type="GO" id="GO:0004222">
    <property type="term" value="F:metalloendopeptidase activity"/>
    <property type="evidence" value="ECO:0007669"/>
    <property type="project" value="InterPro"/>
</dbReference>
<comment type="function">
    <text evidence="15">An essential GTPase that binds both GDP and GTP, with rapid nucleotide exchange. Plays a role in 16S rRNA processing and 30S ribosomal subunit biogenesis and possibly also in cell cycle regulation and energy metabolism.</text>
</comment>
<feature type="binding site" evidence="14">
    <location>
        <position position="121"/>
    </location>
    <ligand>
        <name>Zn(2+)</name>
        <dbReference type="ChEBI" id="CHEBI:29105"/>
        <note>catalytic</note>
    </ligand>
</feature>
<dbReference type="GO" id="GO:0004521">
    <property type="term" value="F:RNA endonuclease activity"/>
    <property type="evidence" value="ECO:0007669"/>
    <property type="project" value="UniProtKB-UniRule"/>
</dbReference>
<sequence length="463" mass="52221">MIELYDTTQYRDTILIAAESVLRHFGIRPKDVDVSVELVSEEEICTLNREERGIDAVTDVLSFPGVEVRLPFRKEDYPFDTDPETGAVLLGEVYICLARALEQSEAYNHSVYREIGFLTAHAMLHLLGFDHESEEEREEMERLQDEILNAAGITRDITAEPKREELPFRAGYVALLGRPNAGKSTLINALVGEKVAIVSWKPQTTRNKIIGIVNEEDAQIVFVDTPGLHAPKNKLGKFMMRSVTAALEEVDAVVYVIDAEKGMTQEDVANLERYLDAKDNVVAVVNKVDHVTREKVGEILVTLSRYSRLKAVVPTSALRGKNIGPLIAEVKKLLPVGEKIYDDDLYTDRNMRFMAAEIIREKALRLLDQEIPYGIGVAINRYELGDNGVLQIDADLICQKAGHKPIVLGKQGAMIKKISTYARQDLEAMTGEKVYLTLWVRVKEDWRDDDRILNELGYTKQDY</sequence>
<feature type="region of interest" description="G5" evidence="16">
    <location>
        <begin position="315"/>
        <end position="317"/>
    </location>
</feature>
<evidence type="ECO:0000256" key="15">
    <source>
        <dbReference type="HAMAP-Rule" id="MF_00367"/>
    </source>
</evidence>
<keyword evidence="8 14" id="KW-0255">Endonuclease</keyword>
<evidence type="ECO:0000256" key="17">
    <source>
        <dbReference type="SAM" id="Coils"/>
    </source>
</evidence>
<evidence type="ECO:0000256" key="11">
    <source>
        <dbReference type="ARBA" id="ARBA00022884"/>
    </source>
</evidence>
<feature type="region of interest" description="G4" evidence="16">
    <location>
        <begin position="286"/>
        <end position="289"/>
    </location>
</feature>
<name>A0A9D1NDQ1_9FIRM</name>
<evidence type="ECO:0000256" key="4">
    <source>
        <dbReference type="ARBA" id="ARBA00022552"/>
    </source>
</evidence>
<dbReference type="CDD" id="cd22534">
    <property type="entry name" value="KH-II_Era"/>
    <property type="match status" value="1"/>
</dbReference>
<gene>
    <name evidence="15 19" type="primary">era</name>
    <name evidence="14" type="synonym">ybeY</name>
    <name evidence="19" type="ORF">IAB14_06785</name>
</gene>
<dbReference type="GO" id="GO:0043024">
    <property type="term" value="F:ribosomal small subunit binding"/>
    <property type="evidence" value="ECO:0007669"/>
    <property type="project" value="TreeGrafter"/>
</dbReference>
<evidence type="ECO:0000256" key="10">
    <source>
        <dbReference type="ARBA" id="ARBA00022833"/>
    </source>
</evidence>
<feature type="binding site" evidence="15">
    <location>
        <begin position="177"/>
        <end position="184"/>
    </location>
    <ligand>
        <name>GTP</name>
        <dbReference type="ChEBI" id="CHEBI:37565"/>
    </ligand>
</feature>
<dbReference type="GO" id="GO:0003924">
    <property type="term" value="F:GTPase activity"/>
    <property type="evidence" value="ECO:0007669"/>
    <property type="project" value="UniProtKB-UniRule"/>
</dbReference>
<evidence type="ECO:0000256" key="8">
    <source>
        <dbReference type="ARBA" id="ARBA00022759"/>
    </source>
</evidence>
<dbReference type="InterPro" id="IPR030388">
    <property type="entry name" value="G_ERA_dom"/>
</dbReference>
<dbReference type="Pfam" id="PF07650">
    <property type="entry name" value="KH_2"/>
    <property type="match status" value="1"/>
</dbReference>
<keyword evidence="15" id="KW-1003">Cell membrane</keyword>
<keyword evidence="13 15" id="KW-0472">Membrane</keyword>
<evidence type="ECO:0000256" key="1">
    <source>
        <dbReference type="ARBA" id="ARBA00007921"/>
    </source>
</evidence>
<keyword evidence="6 14" id="KW-0479">Metal-binding</keyword>
<comment type="function">
    <text evidence="14">Single strand-specific metallo-endoribonuclease involved in late-stage 70S ribosome quality control and in maturation of the 3' terminus of the 16S rRNA.</text>
</comment>
<feature type="region of interest" description="G1" evidence="16">
    <location>
        <begin position="177"/>
        <end position="184"/>
    </location>
</feature>
<reference evidence="19" key="1">
    <citation type="submission" date="2020-10" db="EMBL/GenBank/DDBJ databases">
        <authorList>
            <person name="Gilroy R."/>
        </authorList>
    </citation>
    <scope>NUCLEOTIDE SEQUENCE</scope>
    <source>
        <strain evidence="19">23406</strain>
    </source>
</reference>
<dbReference type="PRINTS" id="PR00326">
    <property type="entry name" value="GTP1OBG"/>
</dbReference>
<dbReference type="InterPro" id="IPR020549">
    <property type="entry name" value="YbeY_CS"/>
</dbReference>
<feature type="region of interest" description="G3" evidence="16">
    <location>
        <begin position="224"/>
        <end position="227"/>
    </location>
</feature>
<dbReference type="PANTHER" id="PTHR42698:SF1">
    <property type="entry name" value="GTPASE ERA, MITOCHONDRIAL"/>
    <property type="match status" value="1"/>
</dbReference>
<dbReference type="GO" id="GO:0000028">
    <property type="term" value="P:ribosomal small subunit assembly"/>
    <property type="evidence" value="ECO:0007669"/>
    <property type="project" value="TreeGrafter"/>
</dbReference>
<dbReference type="PANTHER" id="PTHR42698">
    <property type="entry name" value="GTPASE ERA"/>
    <property type="match status" value="1"/>
</dbReference>
<evidence type="ECO:0000256" key="3">
    <source>
        <dbReference type="ARBA" id="ARBA00022517"/>
    </source>
</evidence>
<dbReference type="InterPro" id="IPR006073">
    <property type="entry name" value="GTP-bd"/>
</dbReference>
<dbReference type="InterPro" id="IPR005662">
    <property type="entry name" value="GTPase_Era-like"/>
</dbReference>
<dbReference type="GO" id="GO:0070181">
    <property type="term" value="F:small ribosomal subunit rRNA binding"/>
    <property type="evidence" value="ECO:0007669"/>
    <property type="project" value="UniProtKB-UniRule"/>
</dbReference>
<dbReference type="CDD" id="cd04163">
    <property type="entry name" value="Era"/>
    <property type="match status" value="1"/>
</dbReference>
<dbReference type="InterPro" id="IPR015946">
    <property type="entry name" value="KH_dom-like_a/b"/>
</dbReference>
<dbReference type="InterPro" id="IPR023091">
    <property type="entry name" value="MetalPrtase_cat_dom_sf_prd"/>
</dbReference>
<dbReference type="GO" id="GO:0005829">
    <property type="term" value="C:cytosol"/>
    <property type="evidence" value="ECO:0007669"/>
    <property type="project" value="TreeGrafter"/>
</dbReference>
<evidence type="ECO:0000256" key="2">
    <source>
        <dbReference type="ARBA" id="ARBA00010875"/>
    </source>
</evidence>
<comment type="cofactor">
    <cofactor evidence="14">
        <name>Zn(2+)</name>
        <dbReference type="ChEBI" id="CHEBI:29105"/>
    </cofactor>
    <text evidence="14">Binds 1 zinc ion.</text>
</comment>
<dbReference type="GO" id="GO:0005525">
    <property type="term" value="F:GTP binding"/>
    <property type="evidence" value="ECO:0007669"/>
    <property type="project" value="UniProtKB-UniRule"/>
</dbReference>
<evidence type="ECO:0000256" key="16">
    <source>
        <dbReference type="PROSITE-ProRule" id="PRU01050"/>
    </source>
</evidence>
<comment type="subunit">
    <text evidence="15">Monomer.</text>
</comment>
<dbReference type="HAMAP" id="MF_00009">
    <property type="entry name" value="Endoribonucl_YbeY"/>
    <property type="match status" value="1"/>
</dbReference>
<keyword evidence="3 14" id="KW-0690">Ribosome biogenesis</keyword>
<keyword evidence="15" id="KW-0699">rRNA-binding</keyword>
<keyword evidence="7 15" id="KW-0547">Nucleotide-binding</keyword>
<accession>A0A9D1NDQ1</accession>
<evidence type="ECO:0000256" key="5">
    <source>
        <dbReference type="ARBA" id="ARBA00022722"/>
    </source>
</evidence>
<organism evidence="19 20">
    <name type="scientific">Candidatus Stercoripulliclostridium merdipullorum</name>
    <dbReference type="NCBI Taxonomy" id="2840952"/>
    <lineage>
        <taxon>Bacteria</taxon>
        <taxon>Bacillati</taxon>
        <taxon>Bacillota</taxon>
        <taxon>Clostridia</taxon>
        <taxon>Eubacteriales</taxon>
        <taxon>Candidatus Stercoripulliclostridium</taxon>
    </lineage>
</organism>
<comment type="similarity">
    <text evidence="2 14">Belongs to the endoribonuclease YbeY family.</text>
</comment>
<evidence type="ECO:0000256" key="12">
    <source>
        <dbReference type="ARBA" id="ARBA00023134"/>
    </source>
</evidence>
<dbReference type="SUPFAM" id="SSF55486">
    <property type="entry name" value="Metalloproteases ('zincins'), catalytic domain"/>
    <property type="match status" value="1"/>
</dbReference>
<dbReference type="InterPro" id="IPR005225">
    <property type="entry name" value="Small_GTP-bd"/>
</dbReference>
<evidence type="ECO:0000259" key="18">
    <source>
        <dbReference type="PROSITE" id="PS51713"/>
    </source>
</evidence>
<dbReference type="InterPro" id="IPR004044">
    <property type="entry name" value="KH_dom_type_2"/>
</dbReference>
<feature type="domain" description="Era-type G" evidence="18">
    <location>
        <begin position="169"/>
        <end position="336"/>
    </location>
</feature>
<dbReference type="Gene3D" id="3.40.390.30">
    <property type="entry name" value="Metalloproteases ('zincins'), catalytic domain"/>
    <property type="match status" value="1"/>
</dbReference>
<dbReference type="InterPro" id="IPR027417">
    <property type="entry name" value="P-loop_NTPase"/>
</dbReference>
<keyword evidence="17" id="KW-0175">Coiled coil</keyword>
<dbReference type="Pfam" id="PF02130">
    <property type="entry name" value="YbeY"/>
    <property type="match status" value="1"/>
</dbReference>
<keyword evidence="5 14" id="KW-0540">Nuclease</keyword>
<reference evidence="19" key="2">
    <citation type="journal article" date="2021" name="PeerJ">
        <title>Extensive microbial diversity within the chicken gut microbiome revealed by metagenomics and culture.</title>
        <authorList>
            <person name="Gilroy R."/>
            <person name="Ravi A."/>
            <person name="Getino M."/>
            <person name="Pursley I."/>
            <person name="Horton D.L."/>
            <person name="Alikhan N.F."/>
            <person name="Baker D."/>
            <person name="Gharbi K."/>
            <person name="Hall N."/>
            <person name="Watson M."/>
            <person name="Adriaenssens E.M."/>
            <person name="Foster-Nyarko E."/>
            <person name="Jarju S."/>
            <person name="Secka A."/>
            <person name="Antonio M."/>
            <person name="Oren A."/>
            <person name="Chaudhuri R.R."/>
            <person name="La Ragione R."/>
            <person name="Hildebrand F."/>
            <person name="Pallen M.J."/>
        </authorList>
    </citation>
    <scope>NUCLEOTIDE SEQUENCE</scope>
    <source>
        <strain evidence="19">23406</strain>
    </source>
</reference>
<dbReference type="HAMAP" id="MF_00367">
    <property type="entry name" value="GTPase_Era"/>
    <property type="match status" value="1"/>
</dbReference>
<feature type="binding site" evidence="15">
    <location>
        <begin position="224"/>
        <end position="228"/>
    </location>
    <ligand>
        <name>GTP</name>
        <dbReference type="ChEBI" id="CHEBI:37565"/>
    </ligand>
</feature>
<dbReference type="EMBL" id="DVOH01000056">
    <property type="protein sequence ID" value="HIV00799.1"/>
    <property type="molecule type" value="Genomic_DNA"/>
</dbReference>
<keyword evidence="12 15" id="KW-0342">GTP-binding</keyword>
<evidence type="ECO:0000256" key="6">
    <source>
        <dbReference type="ARBA" id="ARBA00022723"/>
    </source>
</evidence>
<dbReference type="Pfam" id="PF01926">
    <property type="entry name" value="MMR_HSR1"/>
    <property type="match status" value="1"/>
</dbReference>
<comment type="caution">
    <text evidence="19">The sequence shown here is derived from an EMBL/GenBank/DDBJ whole genome shotgun (WGS) entry which is preliminary data.</text>
</comment>
<feature type="binding site" evidence="15">
    <location>
        <begin position="286"/>
        <end position="289"/>
    </location>
    <ligand>
        <name>GTP</name>
        <dbReference type="ChEBI" id="CHEBI:37565"/>
    </ligand>
</feature>
<feature type="binding site" evidence="14">
    <location>
        <position position="131"/>
    </location>
    <ligand>
        <name>Zn(2+)</name>
        <dbReference type="ChEBI" id="CHEBI:29105"/>
        <note>catalytic</note>
    </ligand>
</feature>
<evidence type="ECO:0000256" key="9">
    <source>
        <dbReference type="ARBA" id="ARBA00022801"/>
    </source>
</evidence>
<dbReference type="PROSITE" id="PS01306">
    <property type="entry name" value="UPF0054"/>
    <property type="match status" value="1"/>
</dbReference>
<evidence type="ECO:0000256" key="7">
    <source>
        <dbReference type="ARBA" id="ARBA00022741"/>
    </source>
</evidence>
<feature type="binding site" evidence="14">
    <location>
        <position position="125"/>
    </location>
    <ligand>
        <name>Zn(2+)</name>
        <dbReference type="ChEBI" id="CHEBI:29105"/>
        <note>catalytic</note>
    </ligand>
</feature>
<evidence type="ECO:0000313" key="19">
    <source>
        <dbReference type="EMBL" id="HIV00799.1"/>
    </source>
</evidence>
<evidence type="ECO:0000256" key="13">
    <source>
        <dbReference type="ARBA" id="ARBA00023136"/>
    </source>
</evidence>
<dbReference type="SUPFAM" id="SSF54814">
    <property type="entry name" value="Prokaryotic type KH domain (KH-domain type II)"/>
    <property type="match status" value="1"/>
</dbReference>
<dbReference type="Proteomes" id="UP000886891">
    <property type="component" value="Unassembled WGS sequence"/>
</dbReference>
<dbReference type="GO" id="GO:0005886">
    <property type="term" value="C:plasma membrane"/>
    <property type="evidence" value="ECO:0007669"/>
    <property type="project" value="UniProtKB-SubCell"/>
</dbReference>
<keyword evidence="11 15" id="KW-0694">RNA-binding</keyword>
<dbReference type="NCBIfam" id="TIGR00043">
    <property type="entry name" value="rRNA maturation RNase YbeY"/>
    <property type="match status" value="1"/>
</dbReference>
<dbReference type="PROSITE" id="PS51713">
    <property type="entry name" value="G_ERA"/>
    <property type="match status" value="1"/>
</dbReference>
<dbReference type="Gene3D" id="3.30.300.20">
    <property type="match status" value="1"/>
</dbReference>
<dbReference type="EC" id="3.1.-.-" evidence="14"/>
<feature type="coiled-coil region" evidence="17">
    <location>
        <begin position="126"/>
        <end position="153"/>
    </location>
</feature>
<evidence type="ECO:0000256" key="14">
    <source>
        <dbReference type="HAMAP-Rule" id="MF_00009"/>
    </source>
</evidence>
<dbReference type="NCBIfam" id="NF000908">
    <property type="entry name" value="PRK00089.1"/>
    <property type="match status" value="1"/>
</dbReference>
<protein>
    <recommendedName>
        <fullName evidence="14 15">Multifunctional fusion protein</fullName>
    </recommendedName>
    <domain>
        <recommendedName>
            <fullName evidence="14">Endoribonuclease YbeY</fullName>
            <ecNumber evidence="14">3.1.-.-</ecNumber>
        </recommendedName>
    </domain>
    <domain>
        <recommendedName>
            <fullName evidence="15">GTPase Era</fullName>
        </recommendedName>
    </domain>
</protein>
<dbReference type="GO" id="GO:0008270">
    <property type="term" value="F:zinc ion binding"/>
    <property type="evidence" value="ECO:0007669"/>
    <property type="project" value="UniProtKB-UniRule"/>
</dbReference>
<dbReference type="Gene3D" id="3.40.50.300">
    <property type="entry name" value="P-loop containing nucleotide triphosphate hydrolases"/>
    <property type="match status" value="1"/>
</dbReference>
<proteinExistence type="inferred from homology"/>
<dbReference type="NCBIfam" id="TIGR00231">
    <property type="entry name" value="small_GTP"/>
    <property type="match status" value="1"/>
</dbReference>
<keyword evidence="10 14" id="KW-0862">Zinc</keyword>
<keyword evidence="14" id="KW-0963">Cytoplasm</keyword>
<comment type="subcellular location">
    <subcellularLocation>
        <location evidence="15">Cytoplasm</location>
    </subcellularLocation>
    <subcellularLocation>
        <location evidence="15">Cell membrane</location>
        <topology evidence="15">Peripheral membrane protein</topology>
    </subcellularLocation>
</comment>
<dbReference type="NCBIfam" id="TIGR00436">
    <property type="entry name" value="era"/>
    <property type="match status" value="1"/>
</dbReference>
<comment type="similarity">
    <text evidence="1 15 16">Belongs to the TRAFAC class TrmE-Era-EngA-EngB-Septin-like GTPase superfamily. Era GTPase family.</text>
</comment>